<dbReference type="PANTHER" id="PTHR22789:SF0">
    <property type="entry name" value="3-OXO-TETRONATE 4-PHOSPHATE DECARBOXYLASE-RELATED"/>
    <property type="match status" value="1"/>
</dbReference>
<dbReference type="AlphaFoldDB" id="A0A1X7N7F6"/>
<accession>A0A1X7N7F6</accession>
<dbReference type="RefSeq" id="WP_085463405.1">
    <property type="nucleotide sequence ID" value="NZ_FXBL01000004.1"/>
</dbReference>
<keyword evidence="1" id="KW-0479">Metal-binding</keyword>
<evidence type="ECO:0000259" key="3">
    <source>
        <dbReference type="SMART" id="SM01007"/>
    </source>
</evidence>
<dbReference type="InterPro" id="IPR001303">
    <property type="entry name" value="Aldolase_II/adducin_N"/>
</dbReference>
<gene>
    <name evidence="4" type="ORF">SAMN02982922_1305</name>
</gene>
<dbReference type="SUPFAM" id="SSF53639">
    <property type="entry name" value="AraD/HMP-PK domain-like"/>
    <property type="match status" value="1"/>
</dbReference>
<reference evidence="4 5" key="1">
    <citation type="submission" date="2017-04" db="EMBL/GenBank/DDBJ databases">
        <authorList>
            <person name="Afonso C.L."/>
            <person name="Miller P.J."/>
            <person name="Scott M.A."/>
            <person name="Spackman E."/>
            <person name="Goraichik I."/>
            <person name="Dimitrov K.M."/>
            <person name="Suarez D.L."/>
            <person name="Swayne D.E."/>
        </authorList>
    </citation>
    <scope>NUCLEOTIDE SEQUENCE [LARGE SCALE GENOMIC DNA]</scope>
    <source>
        <strain evidence="4 5">B5P</strain>
    </source>
</reference>
<dbReference type="InterPro" id="IPR050197">
    <property type="entry name" value="Aldolase_class_II_sugar_metab"/>
</dbReference>
<evidence type="ECO:0000313" key="5">
    <source>
        <dbReference type="Proteomes" id="UP000193083"/>
    </source>
</evidence>
<evidence type="ECO:0000313" key="4">
    <source>
        <dbReference type="EMBL" id="SMH32572.1"/>
    </source>
</evidence>
<dbReference type="OrthoDB" id="5291399at2"/>
<organism evidence="4 5">
    <name type="scientific">Mesorhizobium australicum</name>
    <dbReference type="NCBI Taxonomy" id="536018"/>
    <lineage>
        <taxon>Bacteria</taxon>
        <taxon>Pseudomonadati</taxon>
        <taxon>Pseudomonadota</taxon>
        <taxon>Alphaproteobacteria</taxon>
        <taxon>Hyphomicrobiales</taxon>
        <taxon>Phyllobacteriaceae</taxon>
        <taxon>Mesorhizobium</taxon>
    </lineage>
</organism>
<dbReference type="InterPro" id="IPR036409">
    <property type="entry name" value="Aldolase_II/adducin_N_sf"/>
</dbReference>
<name>A0A1X7N7F6_9HYPH</name>
<dbReference type="GO" id="GO:0016832">
    <property type="term" value="F:aldehyde-lyase activity"/>
    <property type="evidence" value="ECO:0007669"/>
    <property type="project" value="TreeGrafter"/>
</dbReference>
<dbReference type="SMART" id="SM01007">
    <property type="entry name" value="Aldolase_II"/>
    <property type="match status" value="1"/>
</dbReference>
<dbReference type="EMBL" id="FXBL01000004">
    <property type="protein sequence ID" value="SMH32572.1"/>
    <property type="molecule type" value="Genomic_DNA"/>
</dbReference>
<evidence type="ECO:0000256" key="1">
    <source>
        <dbReference type="ARBA" id="ARBA00022723"/>
    </source>
</evidence>
<dbReference type="GO" id="GO:0046872">
    <property type="term" value="F:metal ion binding"/>
    <property type="evidence" value="ECO:0007669"/>
    <property type="project" value="UniProtKB-KW"/>
</dbReference>
<dbReference type="PANTHER" id="PTHR22789">
    <property type="entry name" value="FUCULOSE PHOSPHATE ALDOLASE"/>
    <property type="match status" value="1"/>
</dbReference>
<proteinExistence type="predicted"/>
<dbReference type="Gene3D" id="3.40.225.10">
    <property type="entry name" value="Class II aldolase/adducin N-terminal domain"/>
    <property type="match status" value="1"/>
</dbReference>
<sequence>MSVKKSVDGVLRDLVMANRILAREGIIDDFGHVSVRHPEDPGRYFLSRSRSPEIVTMDDIVEFTLDGEPVRPEKRNLYKERALHGTIYMARPDVQAVAHHHARSILPFTITDLRLRPVFHMASVIGAEVPKWDSQAEFGDTNMLVDDLPKGHSLARALGSGTTAILRGHGSVCAAHSLAAVCFTSIYLAENAKVLLETLPHGEPTYLTPGEVEQTAQMLLSDLPMERAWAYYTARAGFAGL</sequence>
<dbReference type="Pfam" id="PF00596">
    <property type="entry name" value="Aldolase_II"/>
    <property type="match status" value="1"/>
</dbReference>
<dbReference type="GO" id="GO:0019323">
    <property type="term" value="P:pentose catabolic process"/>
    <property type="evidence" value="ECO:0007669"/>
    <property type="project" value="TreeGrafter"/>
</dbReference>
<evidence type="ECO:0000256" key="2">
    <source>
        <dbReference type="ARBA" id="ARBA00023239"/>
    </source>
</evidence>
<protein>
    <submittedName>
        <fullName evidence="4">HCOMODA/2-hydroxy-3-carboxy-muconic semialdehyde decarboxylase</fullName>
    </submittedName>
</protein>
<keyword evidence="2" id="KW-0456">Lyase</keyword>
<dbReference type="GO" id="GO:0005829">
    <property type="term" value="C:cytosol"/>
    <property type="evidence" value="ECO:0007669"/>
    <property type="project" value="TreeGrafter"/>
</dbReference>
<keyword evidence="5" id="KW-1185">Reference proteome</keyword>
<dbReference type="Proteomes" id="UP000193083">
    <property type="component" value="Unassembled WGS sequence"/>
</dbReference>
<feature type="domain" description="Class II aldolase/adducin N-terminal" evidence="3">
    <location>
        <begin position="12"/>
        <end position="196"/>
    </location>
</feature>